<dbReference type="Gene3D" id="3.40.640.10">
    <property type="entry name" value="Type I PLP-dependent aspartate aminotransferase-like (Major domain)"/>
    <property type="match status" value="1"/>
</dbReference>
<dbReference type="InterPro" id="IPR051446">
    <property type="entry name" value="HTH_trans_reg/aminotransferase"/>
</dbReference>
<proteinExistence type="inferred from homology"/>
<evidence type="ECO:0000256" key="1">
    <source>
        <dbReference type="ARBA" id="ARBA00005384"/>
    </source>
</evidence>
<reference evidence="7 8" key="1">
    <citation type="submission" date="2019-04" db="EMBL/GenBank/DDBJ databases">
        <title>Genome sequence of strain 7209-2.</title>
        <authorList>
            <person name="Gao J."/>
            <person name="Sun J."/>
        </authorList>
    </citation>
    <scope>NUCLEOTIDE SEQUENCE [LARGE SCALE GENOMIC DNA]</scope>
    <source>
        <strain evidence="7 8">7209-2</strain>
    </source>
</reference>
<evidence type="ECO:0000256" key="5">
    <source>
        <dbReference type="ARBA" id="ARBA00023163"/>
    </source>
</evidence>
<dbReference type="Gene3D" id="1.10.10.10">
    <property type="entry name" value="Winged helix-like DNA-binding domain superfamily/Winged helix DNA-binding domain"/>
    <property type="match status" value="1"/>
</dbReference>
<evidence type="ECO:0000313" key="8">
    <source>
        <dbReference type="Proteomes" id="UP000309667"/>
    </source>
</evidence>
<keyword evidence="3" id="KW-0805">Transcription regulation</keyword>
<dbReference type="InterPro" id="IPR015424">
    <property type="entry name" value="PyrdxlP-dep_Trfase"/>
</dbReference>
<keyword evidence="7" id="KW-0808">Transferase</keyword>
<dbReference type="PANTHER" id="PTHR46577:SF2">
    <property type="entry name" value="TRANSCRIPTIONAL REGULATORY PROTEIN"/>
    <property type="match status" value="1"/>
</dbReference>
<keyword evidence="8" id="KW-1185">Reference proteome</keyword>
<evidence type="ECO:0000256" key="4">
    <source>
        <dbReference type="ARBA" id="ARBA00023125"/>
    </source>
</evidence>
<dbReference type="EMBL" id="STGT01000001">
    <property type="protein sequence ID" value="THV17598.1"/>
    <property type="molecule type" value="Genomic_DNA"/>
</dbReference>
<dbReference type="Proteomes" id="UP000309667">
    <property type="component" value="Unassembled WGS sequence"/>
</dbReference>
<dbReference type="Gene3D" id="3.90.1150.10">
    <property type="entry name" value="Aspartate Aminotransferase, domain 1"/>
    <property type="match status" value="1"/>
</dbReference>
<protein>
    <submittedName>
        <fullName evidence="7">PLP-dependent aminotransferase family protein</fullName>
    </submittedName>
</protein>
<dbReference type="Pfam" id="PF00155">
    <property type="entry name" value="Aminotran_1_2"/>
    <property type="match status" value="1"/>
</dbReference>
<dbReference type="InterPro" id="IPR036388">
    <property type="entry name" value="WH-like_DNA-bd_sf"/>
</dbReference>
<dbReference type="CDD" id="cd07377">
    <property type="entry name" value="WHTH_GntR"/>
    <property type="match status" value="1"/>
</dbReference>
<dbReference type="Pfam" id="PF00392">
    <property type="entry name" value="GntR"/>
    <property type="match status" value="1"/>
</dbReference>
<organism evidence="7 8">
    <name type="scientific">Rhizobium rhizophilum</name>
    <dbReference type="NCBI Taxonomy" id="1850373"/>
    <lineage>
        <taxon>Bacteria</taxon>
        <taxon>Pseudomonadati</taxon>
        <taxon>Pseudomonadota</taxon>
        <taxon>Alphaproteobacteria</taxon>
        <taxon>Hyphomicrobiales</taxon>
        <taxon>Rhizobiaceae</taxon>
        <taxon>Rhizobium/Agrobacterium group</taxon>
        <taxon>Rhizobium</taxon>
    </lineage>
</organism>
<keyword evidence="7" id="KW-0032">Aminotransferase</keyword>
<dbReference type="InterPro" id="IPR004839">
    <property type="entry name" value="Aminotransferase_I/II_large"/>
</dbReference>
<dbReference type="InterPro" id="IPR036390">
    <property type="entry name" value="WH_DNA-bd_sf"/>
</dbReference>
<dbReference type="PROSITE" id="PS50949">
    <property type="entry name" value="HTH_GNTR"/>
    <property type="match status" value="1"/>
</dbReference>
<evidence type="ECO:0000259" key="6">
    <source>
        <dbReference type="PROSITE" id="PS50949"/>
    </source>
</evidence>
<comment type="similarity">
    <text evidence="1">In the C-terminal section; belongs to the class-I pyridoxal-phosphate-dependent aminotransferase family.</text>
</comment>
<feature type="domain" description="HTH gntR-type" evidence="6">
    <location>
        <begin position="1"/>
        <end position="62"/>
    </location>
</feature>
<dbReference type="SMART" id="SM00345">
    <property type="entry name" value="HTH_GNTR"/>
    <property type="match status" value="1"/>
</dbReference>
<dbReference type="CDD" id="cd00609">
    <property type="entry name" value="AAT_like"/>
    <property type="match status" value="1"/>
</dbReference>
<dbReference type="PANTHER" id="PTHR46577">
    <property type="entry name" value="HTH-TYPE TRANSCRIPTIONAL REGULATORY PROTEIN GABR"/>
    <property type="match status" value="1"/>
</dbReference>
<evidence type="ECO:0000313" key="7">
    <source>
        <dbReference type="EMBL" id="THV17598.1"/>
    </source>
</evidence>
<dbReference type="InterPro" id="IPR015421">
    <property type="entry name" value="PyrdxlP-dep_Trfase_major"/>
</dbReference>
<comment type="caution">
    <text evidence="7">The sequence shown here is derived from an EMBL/GenBank/DDBJ whole genome shotgun (WGS) entry which is preliminary data.</text>
</comment>
<keyword evidence="2" id="KW-0663">Pyridoxal phosphate</keyword>
<dbReference type="SUPFAM" id="SSF46785">
    <property type="entry name" value="Winged helix' DNA-binding domain"/>
    <property type="match status" value="1"/>
</dbReference>
<dbReference type="InterPro" id="IPR000524">
    <property type="entry name" value="Tscrpt_reg_HTH_GntR"/>
</dbReference>
<evidence type="ECO:0000256" key="2">
    <source>
        <dbReference type="ARBA" id="ARBA00022898"/>
    </source>
</evidence>
<keyword evidence="5" id="KW-0804">Transcription</keyword>
<name>A0ABY2R1L2_9HYPH</name>
<sequence>MADIRGRIGSGRLVPNDRLPSIRRLAVELSVSPSTVVEAYDRLSAEGLIRPRPGSGFFVTEAGRTPAPLVRIEPPRAMEVDPFWVARQALDADPGTSKPGCGWLPPDWMPTALLHAGMRNVLRQATSLTTDYGPSRGSAVLRRFVETRLRQQSITLAEDQVLLAGSATQALDLVCRLLLRPGDRVIVDDPCYFNFQTLLRAHQAVVVPVPYTENGPDIAAFEAAVMRETPRLYLTNSGLHNPTGATLSPQVVFQLLGIIGRSDMLVVEDDIFADFEPEPAITLATLDGLSRVLRIGSFSKTISASLRTGFIAADPEHIRLLTDLQVATQFGGPSQVASEAISSVLSSGGYRKHLDQLHRRLDKERRSAATRLGGLGMEPVLVPRGGPYLWCRMPDGISSTAIAQAALPQGVVLAPGNVFSPSLSSDGFMRFNVAHMGDARPFRVLERALENLRDRTALNPDPGNLLT</sequence>
<accession>A0ABY2R1L2</accession>
<evidence type="ECO:0000256" key="3">
    <source>
        <dbReference type="ARBA" id="ARBA00023015"/>
    </source>
</evidence>
<keyword evidence="4" id="KW-0238">DNA-binding</keyword>
<dbReference type="InterPro" id="IPR015422">
    <property type="entry name" value="PyrdxlP-dep_Trfase_small"/>
</dbReference>
<dbReference type="SUPFAM" id="SSF53383">
    <property type="entry name" value="PLP-dependent transferases"/>
    <property type="match status" value="1"/>
</dbReference>
<dbReference type="GO" id="GO:0008483">
    <property type="term" value="F:transaminase activity"/>
    <property type="evidence" value="ECO:0007669"/>
    <property type="project" value="UniProtKB-KW"/>
</dbReference>
<gene>
    <name evidence="7" type="ORF">E9677_04955</name>
</gene>